<evidence type="ECO:0000256" key="4">
    <source>
        <dbReference type="ARBA" id="ARBA00023015"/>
    </source>
</evidence>
<evidence type="ECO:0000256" key="2">
    <source>
        <dbReference type="ARBA" id="ARBA00008409"/>
    </source>
</evidence>
<dbReference type="EMBL" id="CH902617">
    <property type="protein sequence ID" value="EDV41554.1"/>
    <property type="molecule type" value="Genomic_DNA"/>
</dbReference>
<dbReference type="OMA" id="KNQYPPW"/>
<evidence type="ECO:0000256" key="3">
    <source>
        <dbReference type="ARBA" id="ARBA00022491"/>
    </source>
</evidence>
<feature type="region of interest" description="Disordered" evidence="9">
    <location>
        <begin position="1"/>
        <end position="90"/>
    </location>
</feature>
<dbReference type="FunCoup" id="B3LW21">
    <property type="interactions" value="350"/>
</dbReference>
<gene>
    <name evidence="10" type="primary">Dana\GF17451</name>
    <name evidence="10" type="synonym">dana_GLEANR_18714</name>
    <name evidence="10" type="ORF">GF17451</name>
</gene>
<dbReference type="AlphaFoldDB" id="B3LW21"/>
<dbReference type="KEGG" id="dan:6500235"/>
<keyword evidence="7" id="KW-0539">Nucleus</keyword>
<dbReference type="GO" id="GO:0097322">
    <property type="term" value="F:7SK snRNA binding"/>
    <property type="evidence" value="ECO:0007669"/>
    <property type="project" value="EnsemblMetazoa"/>
</dbReference>
<evidence type="ECO:0008006" key="12">
    <source>
        <dbReference type="Google" id="ProtNLM"/>
    </source>
</evidence>
<dbReference type="GO" id="GO:0005654">
    <property type="term" value="C:nucleoplasm"/>
    <property type="evidence" value="ECO:0007669"/>
    <property type="project" value="TreeGrafter"/>
</dbReference>
<accession>B3LW21</accession>
<keyword evidence="5 8" id="KW-0175">Coiled coil</keyword>
<dbReference type="Proteomes" id="UP000007801">
    <property type="component" value="Unassembled WGS sequence"/>
</dbReference>
<evidence type="ECO:0000313" key="11">
    <source>
        <dbReference type="Proteomes" id="UP000007801"/>
    </source>
</evidence>
<keyword evidence="6" id="KW-0804">Transcription</keyword>
<proteinExistence type="inferred from homology"/>
<dbReference type="InterPro" id="IPR024872">
    <property type="entry name" value="HEXIM"/>
</dbReference>
<dbReference type="GO" id="GO:0004861">
    <property type="term" value="F:cyclin-dependent protein serine/threonine kinase inhibitor activity"/>
    <property type="evidence" value="ECO:0007669"/>
    <property type="project" value="InterPro"/>
</dbReference>
<sequence>MAESVKTDSTSQQRPLDGGGGGGGSGAGSGGGGGGIPKRKHRRGKKSKMLPKKTKNQYPQWKLDMPAKGAGGGHVEGNPRQSSSRTKLVRSRSLLVPYNTNRFLMEEHMSELPKDDSDDNCFSSQTEDQVLFLSKEFSNVYERARLERLETMSKQDLIQECLAIEDRYSKAQNVSKEFGAKIRALEDKIRQLSRENQLIRSHYLRSCPTSAGPAAAAAAAASPPSAVAPTPSSARELQARQQPPQQPQELLQPTPMDSSSEDSESDSSSSTSSTSSNSSSSSSDGHEMGVAGLNIANGHAERHDKSRSRSRSRSPIHLNGHANEEERQALLDSNQMDEDDNSSDGIKQADADVK</sequence>
<dbReference type="CTD" id="41778"/>
<dbReference type="Pfam" id="PF15313">
    <property type="entry name" value="HEXIM"/>
    <property type="match status" value="1"/>
</dbReference>
<feature type="compositionally biased region" description="Low complexity" evidence="9">
    <location>
        <begin position="266"/>
        <end position="283"/>
    </location>
</feature>
<dbReference type="GO" id="GO:0000122">
    <property type="term" value="P:negative regulation of transcription by RNA polymerase II"/>
    <property type="evidence" value="ECO:0007669"/>
    <property type="project" value="InterPro"/>
</dbReference>
<evidence type="ECO:0000256" key="1">
    <source>
        <dbReference type="ARBA" id="ARBA00004123"/>
    </source>
</evidence>
<feature type="region of interest" description="Disordered" evidence="9">
    <location>
        <begin position="215"/>
        <end position="354"/>
    </location>
</feature>
<evidence type="ECO:0000313" key="10">
    <source>
        <dbReference type="EMBL" id="EDV41554.1"/>
    </source>
</evidence>
<feature type="compositionally biased region" description="Low complexity" evidence="9">
    <location>
        <begin position="215"/>
        <end position="253"/>
    </location>
</feature>
<comment type="similarity">
    <text evidence="2">Belongs to the HEXIM family.</text>
</comment>
<evidence type="ECO:0000256" key="5">
    <source>
        <dbReference type="ARBA" id="ARBA00023054"/>
    </source>
</evidence>
<keyword evidence="4" id="KW-0805">Transcription regulation</keyword>
<dbReference type="OrthoDB" id="10058500at2759"/>
<dbReference type="GeneID" id="6500235"/>
<dbReference type="PhylomeDB" id="B3LW21"/>
<name>B3LW21_DROAN</name>
<dbReference type="SMR" id="B3LW21"/>
<evidence type="ECO:0000256" key="7">
    <source>
        <dbReference type="ARBA" id="ARBA00023242"/>
    </source>
</evidence>
<dbReference type="STRING" id="7217.B3LW21"/>
<feature type="compositionally biased region" description="Basic residues" evidence="9">
    <location>
        <begin position="37"/>
        <end position="55"/>
    </location>
</feature>
<evidence type="ECO:0000256" key="6">
    <source>
        <dbReference type="ARBA" id="ARBA00023163"/>
    </source>
</evidence>
<dbReference type="GO" id="GO:0005737">
    <property type="term" value="C:cytoplasm"/>
    <property type="evidence" value="ECO:0007669"/>
    <property type="project" value="InterPro"/>
</dbReference>
<dbReference type="PRINTS" id="PR02094">
    <property type="entry name" value="HEXIMFAMILY"/>
</dbReference>
<protein>
    <recommendedName>
        <fullName evidence="12">Protein HEXIM1</fullName>
    </recommendedName>
</protein>
<dbReference type="eggNOG" id="ENOG502QQP8">
    <property type="taxonomic scope" value="Eukaryota"/>
</dbReference>
<reference evidence="10 11" key="1">
    <citation type="journal article" date="2007" name="Nature">
        <title>Evolution of genes and genomes on the Drosophila phylogeny.</title>
        <authorList>
            <consortium name="Drosophila 12 Genomes Consortium"/>
            <person name="Clark A.G."/>
            <person name="Eisen M.B."/>
            <person name="Smith D.R."/>
            <person name="Bergman C.M."/>
            <person name="Oliver B."/>
            <person name="Markow T.A."/>
            <person name="Kaufman T.C."/>
            <person name="Kellis M."/>
            <person name="Gelbart W."/>
            <person name="Iyer V.N."/>
            <person name="Pollard D.A."/>
            <person name="Sackton T.B."/>
            <person name="Larracuente A.M."/>
            <person name="Singh N.D."/>
            <person name="Abad J.P."/>
            <person name="Abt D.N."/>
            <person name="Adryan B."/>
            <person name="Aguade M."/>
            <person name="Akashi H."/>
            <person name="Anderson W.W."/>
            <person name="Aquadro C.F."/>
            <person name="Ardell D.H."/>
            <person name="Arguello R."/>
            <person name="Artieri C.G."/>
            <person name="Barbash D.A."/>
            <person name="Barker D."/>
            <person name="Barsanti P."/>
            <person name="Batterham P."/>
            <person name="Batzoglou S."/>
            <person name="Begun D."/>
            <person name="Bhutkar A."/>
            <person name="Blanco E."/>
            <person name="Bosak S.A."/>
            <person name="Bradley R.K."/>
            <person name="Brand A.D."/>
            <person name="Brent M.R."/>
            <person name="Brooks A.N."/>
            <person name="Brown R.H."/>
            <person name="Butlin R.K."/>
            <person name="Caggese C."/>
            <person name="Calvi B.R."/>
            <person name="Bernardo de Carvalho A."/>
            <person name="Caspi A."/>
            <person name="Castrezana S."/>
            <person name="Celniker S.E."/>
            <person name="Chang J.L."/>
            <person name="Chapple C."/>
            <person name="Chatterji S."/>
            <person name="Chinwalla A."/>
            <person name="Civetta A."/>
            <person name="Clifton S.W."/>
            <person name="Comeron J.M."/>
            <person name="Costello J.C."/>
            <person name="Coyne J.A."/>
            <person name="Daub J."/>
            <person name="David R.G."/>
            <person name="Delcher A.L."/>
            <person name="Delehaunty K."/>
            <person name="Do C.B."/>
            <person name="Ebling H."/>
            <person name="Edwards K."/>
            <person name="Eickbush T."/>
            <person name="Evans J.D."/>
            <person name="Filipski A."/>
            <person name="Findeiss S."/>
            <person name="Freyhult E."/>
            <person name="Fulton L."/>
            <person name="Fulton R."/>
            <person name="Garcia A.C."/>
            <person name="Gardiner A."/>
            <person name="Garfield D.A."/>
            <person name="Garvin B.E."/>
            <person name="Gibson G."/>
            <person name="Gilbert D."/>
            <person name="Gnerre S."/>
            <person name="Godfrey J."/>
            <person name="Good R."/>
            <person name="Gotea V."/>
            <person name="Gravely B."/>
            <person name="Greenberg A.J."/>
            <person name="Griffiths-Jones S."/>
            <person name="Gross S."/>
            <person name="Guigo R."/>
            <person name="Gustafson E.A."/>
            <person name="Haerty W."/>
            <person name="Hahn M.W."/>
            <person name="Halligan D.L."/>
            <person name="Halpern A.L."/>
            <person name="Halter G.M."/>
            <person name="Han M.V."/>
            <person name="Heger A."/>
            <person name="Hillier L."/>
            <person name="Hinrichs A.S."/>
            <person name="Holmes I."/>
            <person name="Hoskins R.A."/>
            <person name="Hubisz M.J."/>
            <person name="Hultmark D."/>
            <person name="Huntley M.A."/>
            <person name="Jaffe D.B."/>
            <person name="Jagadeeshan S."/>
            <person name="Jeck W.R."/>
            <person name="Johnson J."/>
            <person name="Jones C.D."/>
            <person name="Jordan W.C."/>
            <person name="Karpen G.H."/>
            <person name="Kataoka E."/>
            <person name="Keightley P.D."/>
            <person name="Kheradpour P."/>
            <person name="Kirkness E.F."/>
            <person name="Koerich L.B."/>
            <person name="Kristiansen K."/>
            <person name="Kudrna D."/>
            <person name="Kulathinal R.J."/>
            <person name="Kumar S."/>
            <person name="Kwok R."/>
            <person name="Lander E."/>
            <person name="Langley C.H."/>
            <person name="Lapoint R."/>
            <person name="Lazzaro B.P."/>
            <person name="Lee S.J."/>
            <person name="Levesque L."/>
            <person name="Li R."/>
            <person name="Lin C.F."/>
            <person name="Lin M.F."/>
            <person name="Lindblad-Toh K."/>
            <person name="Llopart A."/>
            <person name="Long M."/>
            <person name="Low L."/>
            <person name="Lozovsky E."/>
            <person name="Lu J."/>
            <person name="Luo M."/>
            <person name="Machado C.A."/>
            <person name="Makalowski W."/>
            <person name="Marzo M."/>
            <person name="Matsuda M."/>
            <person name="Matzkin L."/>
            <person name="McAllister B."/>
            <person name="McBride C.S."/>
            <person name="McKernan B."/>
            <person name="McKernan K."/>
            <person name="Mendez-Lago M."/>
            <person name="Minx P."/>
            <person name="Mollenhauer M.U."/>
            <person name="Montooth K."/>
            <person name="Mount S.M."/>
            <person name="Mu X."/>
            <person name="Myers E."/>
            <person name="Negre B."/>
            <person name="Newfeld S."/>
            <person name="Nielsen R."/>
            <person name="Noor M.A."/>
            <person name="O'Grady P."/>
            <person name="Pachter L."/>
            <person name="Papaceit M."/>
            <person name="Parisi M.J."/>
            <person name="Parisi M."/>
            <person name="Parts L."/>
            <person name="Pedersen J.S."/>
            <person name="Pesole G."/>
            <person name="Phillippy A.M."/>
            <person name="Ponting C.P."/>
            <person name="Pop M."/>
            <person name="Porcelli D."/>
            <person name="Powell J.R."/>
            <person name="Prohaska S."/>
            <person name="Pruitt K."/>
            <person name="Puig M."/>
            <person name="Quesneville H."/>
            <person name="Ram K.R."/>
            <person name="Rand D."/>
            <person name="Rasmussen M.D."/>
            <person name="Reed L.K."/>
            <person name="Reenan R."/>
            <person name="Reily A."/>
            <person name="Remington K.A."/>
            <person name="Rieger T.T."/>
            <person name="Ritchie M.G."/>
            <person name="Robin C."/>
            <person name="Rogers Y.H."/>
            <person name="Rohde C."/>
            <person name="Rozas J."/>
            <person name="Rubenfield M.J."/>
            <person name="Ruiz A."/>
            <person name="Russo S."/>
            <person name="Salzberg S.L."/>
            <person name="Sanchez-Gracia A."/>
            <person name="Saranga D.J."/>
            <person name="Sato H."/>
            <person name="Schaeffer S.W."/>
            <person name="Schatz M.C."/>
            <person name="Schlenke T."/>
            <person name="Schwartz R."/>
            <person name="Segarra C."/>
            <person name="Singh R.S."/>
            <person name="Sirot L."/>
            <person name="Sirota M."/>
            <person name="Sisneros N.B."/>
            <person name="Smith C.D."/>
            <person name="Smith T.F."/>
            <person name="Spieth J."/>
            <person name="Stage D.E."/>
            <person name="Stark A."/>
            <person name="Stephan W."/>
            <person name="Strausberg R.L."/>
            <person name="Strempel S."/>
            <person name="Sturgill D."/>
            <person name="Sutton G."/>
            <person name="Sutton G.G."/>
            <person name="Tao W."/>
            <person name="Teichmann S."/>
            <person name="Tobari Y.N."/>
            <person name="Tomimura Y."/>
            <person name="Tsolas J.M."/>
            <person name="Valente V.L."/>
            <person name="Venter E."/>
            <person name="Venter J.C."/>
            <person name="Vicario S."/>
            <person name="Vieira F.G."/>
            <person name="Vilella A.J."/>
            <person name="Villasante A."/>
            <person name="Walenz B."/>
            <person name="Wang J."/>
            <person name="Wasserman M."/>
            <person name="Watts T."/>
            <person name="Wilson D."/>
            <person name="Wilson R.K."/>
            <person name="Wing R.A."/>
            <person name="Wolfner M.F."/>
            <person name="Wong A."/>
            <person name="Wong G.K."/>
            <person name="Wu C.I."/>
            <person name="Wu G."/>
            <person name="Yamamoto D."/>
            <person name="Yang H.P."/>
            <person name="Yang S.P."/>
            <person name="Yorke J.A."/>
            <person name="Yoshida K."/>
            <person name="Zdobnov E."/>
            <person name="Zhang P."/>
            <person name="Zhang Y."/>
            <person name="Zimin A.V."/>
            <person name="Baldwin J."/>
            <person name="Abdouelleil A."/>
            <person name="Abdulkadir J."/>
            <person name="Abebe A."/>
            <person name="Abera B."/>
            <person name="Abreu J."/>
            <person name="Acer S.C."/>
            <person name="Aftuck L."/>
            <person name="Alexander A."/>
            <person name="An P."/>
            <person name="Anderson E."/>
            <person name="Anderson S."/>
            <person name="Arachi H."/>
            <person name="Azer M."/>
            <person name="Bachantsang P."/>
            <person name="Barry A."/>
            <person name="Bayul T."/>
            <person name="Berlin A."/>
            <person name="Bessette D."/>
            <person name="Bloom T."/>
            <person name="Blye J."/>
            <person name="Boguslavskiy L."/>
            <person name="Bonnet C."/>
            <person name="Boukhgalter B."/>
            <person name="Bourzgui I."/>
            <person name="Brown A."/>
            <person name="Cahill P."/>
            <person name="Channer S."/>
            <person name="Cheshatsang Y."/>
            <person name="Chuda L."/>
            <person name="Citroen M."/>
            <person name="Collymore A."/>
            <person name="Cooke P."/>
            <person name="Costello M."/>
            <person name="D'Aco K."/>
            <person name="Daza R."/>
            <person name="De Haan G."/>
            <person name="DeGray S."/>
            <person name="DeMaso C."/>
            <person name="Dhargay N."/>
            <person name="Dooley K."/>
            <person name="Dooley E."/>
            <person name="Doricent M."/>
            <person name="Dorje P."/>
            <person name="Dorjee K."/>
            <person name="Dupes A."/>
            <person name="Elong R."/>
            <person name="Falk J."/>
            <person name="Farina A."/>
            <person name="Faro S."/>
            <person name="Ferguson D."/>
            <person name="Fisher S."/>
            <person name="Foley C.D."/>
            <person name="Franke A."/>
            <person name="Friedrich D."/>
            <person name="Gadbois L."/>
            <person name="Gearin G."/>
            <person name="Gearin C.R."/>
            <person name="Giannoukos G."/>
            <person name="Goode T."/>
            <person name="Graham J."/>
            <person name="Grandbois E."/>
            <person name="Grewal S."/>
            <person name="Gyaltsen K."/>
            <person name="Hafez N."/>
            <person name="Hagos B."/>
            <person name="Hall J."/>
            <person name="Henson C."/>
            <person name="Hollinger A."/>
            <person name="Honan T."/>
            <person name="Huard M.D."/>
            <person name="Hughes L."/>
            <person name="Hurhula B."/>
            <person name="Husby M.E."/>
            <person name="Kamat A."/>
            <person name="Kanga B."/>
            <person name="Kashin S."/>
            <person name="Khazanovich D."/>
            <person name="Kisner P."/>
            <person name="Lance K."/>
            <person name="Lara M."/>
            <person name="Lee W."/>
            <person name="Lennon N."/>
            <person name="Letendre F."/>
            <person name="LeVine R."/>
            <person name="Lipovsky A."/>
            <person name="Liu X."/>
            <person name="Liu J."/>
            <person name="Liu S."/>
            <person name="Lokyitsang T."/>
            <person name="Lokyitsang Y."/>
            <person name="Lubonja R."/>
            <person name="Lui A."/>
            <person name="MacDonald P."/>
            <person name="Magnisalis V."/>
            <person name="Maru K."/>
            <person name="Matthews C."/>
            <person name="McCusker W."/>
            <person name="McDonough S."/>
            <person name="Mehta T."/>
            <person name="Meldrim J."/>
            <person name="Meneus L."/>
            <person name="Mihai O."/>
            <person name="Mihalev A."/>
            <person name="Mihova T."/>
            <person name="Mittelman R."/>
            <person name="Mlenga V."/>
            <person name="Montmayeur A."/>
            <person name="Mulrain L."/>
            <person name="Navidi A."/>
            <person name="Naylor J."/>
            <person name="Negash T."/>
            <person name="Nguyen T."/>
            <person name="Nguyen N."/>
            <person name="Nicol R."/>
            <person name="Norbu C."/>
            <person name="Norbu N."/>
            <person name="Novod N."/>
            <person name="O'Neill B."/>
            <person name="Osman S."/>
            <person name="Markiewicz E."/>
            <person name="Oyono O.L."/>
            <person name="Patti C."/>
            <person name="Phunkhang P."/>
            <person name="Pierre F."/>
            <person name="Priest M."/>
            <person name="Raghuraman S."/>
            <person name="Rege F."/>
            <person name="Reyes R."/>
            <person name="Rise C."/>
            <person name="Rogov P."/>
            <person name="Ross K."/>
            <person name="Ryan E."/>
            <person name="Settipalli S."/>
            <person name="Shea T."/>
            <person name="Sherpa N."/>
            <person name="Shi L."/>
            <person name="Shih D."/>
            <person name="Sparrow T."/>
            <person name="Spaulding J."/>
            <person name="Stalker J."/>
            <person name="Stange-Thomann N."/>
            <person name="Stavropoulos S."/>
            <person name="Stone C."/>
            <person name="Strader C."/>
            <person name="Tesfaye S."/>
            <person name="Thomson T."/>
            <person name="Thoulutsang Y."/>
            <person name="Thoulutsang D."/>
            <person name="Topham K."/>
            <person name="Topping I."/>
            <person name="Tsamla T."/>
            <person name="Vassiliev H."/>
            <person name="Vo A."/>
            <person name="Wangchuk T."/>
            <person name="Wangdi T."/>
            <person name="Weiand M."/>
            <person name="Wilkinson J."/>
            <person name="Wilson A."/>
            <person name="Yadav S."/>
            <person name="Young G."/>
            <person name="Yu Q."/>
            <person name="Zembek L."/>
            <person name="Zhong D."/>
            <person name="Zimmer A."/>
            <person name="Zwirko Z."/>
            <person name="Jaffe D.B."/>
            <person name="Alvarez P."/>
            <person name="Brockman W."/>
            <person name="Butler J."/>
            <person name="Chin C."/>
            <person name="Gnerre S."/>
            <person name="Grabherr M."/>
            <person name="Kleber M."/>
            <person name="Mauceli E."/>
            <person name="MacCallum I."/>
        </authorList>
    </citation>
    <scope>NUCLEOTIDE SEQUENCE [LARGE SCALE GENOMIC DNA]</scope>
    <source>
        <strain evidence="11">Tucson 14024-0371.13</strain>
    </source>
</reference>
<dbReference type="GO" id="GO:0106140">
    <property type="term" value="F:P-TEFb complex binding"/>
    <property type="evidence" value="ECO:0007669"/>
    <property type="project" value="EnsemblMetazoa"/>
</dbReference>
<dbReference type="GO" id="GO:0120259">
    <property type="term" value="C:7SK snRNP"/>
    <property type="evidence" value="ECO:0007669"/>
    <property type="project" value="EnsemblMetazoa"/>
</dbReference>
<feature type="compositionally biased region" description="Basic residues" evidence="9">
    <location>
        <begin position="305"/>
        <end position="314"/>
    </location>
</feature>
<organism evidence="10 11">
    <name type="scientific">Drosophila ananassae</name>
    <name type="common">Fruit fly</name>
    <dbReference type="NCBI Taxonomy" id="7217"/>
    <lineage>
        <taxon>Eukaryota</taxon>
        <taxon>Metazoa</taxon>
        <taxon>Ecdysozoa</taxon>
        <taxon>Arthropoda</taxon>
        <taxon>Hexapoda</taxon>
        <taxon>Insecta</taxon>
        <taxon>Pterygota</taxon>
        <taxon>Neoptera</taxon>
        <taxon>Endopterygota</taxon>
        <taxon>Diptera</taxon>
        <taxon>Brachycera</taxon>
        <taxon>Muscomorpha</taxon>
        <taxon>Ephydroidea</taxon>
        <taxon>Drosophilidae</taxon>
        <taxon>Drosophila</taxon>
        <taxon>Sophophora</taxon>
    </lineage>
</organism>
<dbReference type="PANTHER" id="PTHR13469:SF8">
    <property type="entry name" value="HEXIM P-TEFB COMPLEX SUBUNIT 1"/>
    <property type="match status" value="1"/>
</dbReference>
<dbReference type="InParanoid" id="B3LW21"/>
<evidence type="ECO:0000256" key="8">
    <source>
        <dbReference type="SAM" id="Coils"/>
    </source>
</evidence>
<keyword evidence="11" id="KW-1185">Reference proteome</keyword>
<dbReference type="PANTHER" id="PTHR13469">
    <property type="entry name" value="HEXAMETHYLENE BISACETAMIDE INDUCIBLE 1"/>
    <property type="match status" value="1"/>
</dbReference>
<dbReference type="Gene3D" id="6.10.250.2910">
    <property type="match status" value="1"/>
</dbReference>
<keyword evidence="3" id="KW-0678">Repressor</keyword>
<feature type="coiled-coil region" evidence="8">
    <location>
        <begin position="175"/>
        <end position="202"/>
    </location>
</feature>
<dbReference type="HOGENOM" id="CLU_797588_0_0_1"/>
<feature type="compositionally biased region" description="Gly residues" evidence="9">
    <location>
        <begin position="17"/>
        <end position="36"/>
    </location>
</feature>
<comment type="subcellular location">
    <subcellularLocation>
        <location evidence="1">Nucleus</location>
    </subcellularLocation>
</comment>
<evidence type="ECO:0000256" key="9">
    <source>
        <dbReference type="SAM" id="MobiDB-lite"/>
    </source>
</evidence>